<comment type="subcellular location">
    <subcellularLocation>
        <location evidence="5">Cytoplasm</location>
    </subcellularLocation>
</comment>
<reference evidence="7" key="1">
    <citation type="journal article" date="2022" name="Front. Microbiol.">
        <title>New perspectives on an old grouping: The genomic and phenotypic variability of Oxalobacter formigenes and the implications for calcium oxalate stone prevention.</title>
        <authorList>
            <person name="Chmiel J.A."/>
            <person name="Carr C."/>
            <person name="Stuivenberg G.A."/>
            <person name="Venema R."/>
            <person name="Chanyi R.M."/>
            <person name="Al K.F."/>
            <person name="Giguere D."/>
            <person name="Say H."/>
            <person name="Akouris P.P."/>
            <person name="Dominguez Romero S.A."/>
            <person name="Kwong A."/>
            <person name="Tai V."/>
            <person name="Koval S.F."/>
            <person name="Razvi H."/>
            <person name="Bjazevic J."/>
            <person name="Burton J.P."/>
        </authorList>
    </citation>
    <scope>NUCLEOTIDE SEQUENCE</scope>
    <source>
        <strain evidence="7">OxK</strain>
    </source>
</reference>
<dbReference type="InterPro" id="IPR012337">
    <property type="entry name" value="RNaseH-like_sf"/>
</dbReference>
<dbReference type="InterPro" id="IPR006641">
    <property type="entry name" value="YqgF/RNaseH-like_dom"/>
</dbReference>
<organism evidence="7">
    <name type="scientific">Oxalobacter aliiformigenes</name>
    <dbReference type="NCBI Taxonomy" id="2946593"/>
    <lineage>
        <taxon>Bacteria</taxon>
        <taxon>Pseudomonadati</taxon>
        <taxon>Pseudomonadota</taxon>
        <taxon>Betaproteobacteria</taxon>
        <taxon>Burkholderiales</taxon>
        <taxon>Oxalobacteraceae</taxon>
        <taxon>Oxalobacter</taxon>
    </lineage>
</organism>
<evidence type="ECO:0000256" key="4">
    <source>
        <dbReference type="ARBA" id="ARBA00022801"/>
    </source>
</evidence>
<feature type="domain" description="YqgF/RNase H-like" evidence="6">
    <location>
        <begin position="6"/>
        <end position="106"/>
    </location>
</feature>
<proteinExistence type="inferred from homology"/>
<dbReference type="InterPro" id="IPR005227">
    <property type="entry name" value="YqgF"/>
</dbReference>
<evidence type="ECO:0000256" key="1">
    <source>
        <dbReference type="ARBA" id="ARBA00022490"/>
    </source>
</evidence>
<dbReference type="GO" id="GO:0016788">
    <property type="term" value="F:hydrolase activity, acting on ester bonds"/>
    <property type="evidence" value="ECO:0007669"/>
    <property type="project" value="UniProtKB-UniRule"/>
</dbReference>
<dbReference type="InterPro" id="IPR037027">
    <property type="entry name" value="YqgF/RNaseH-like_dom_sf"/>
</dbReference>
<dbReference type="RefSeq" id="WP_269316252.1">
    <property type="nucleotide sequence ID" value="NZ_CP098251.1"/>
</dbReference>
<dbReference type="NCBIfam" id="TIGR00250">
    <property type="entry name" value="RNAse_H_YqgF"/>
    <property type="match status" value="1"/>
</dbReference>
<dbReference type="HAMAP" id="MF_00651">
    <property type="entry name" value="Nuclease_YqgF"/>
    <property type="match status" value="1"/>
</dbReference>
<dbReference type="CDD" id="cd16964">
    <property type="entry name" value="YqgF"/>
    <property type="match status" value="1"/>
</dbReference>
<dbReference type="SUPFAM" id="SSF53098">
    <property type="entry name" value="Ribonuclease H-like"/>
    <property type="match status" value="1"/>
</dbReference>
<dbReference type="PANTHER" id="PTHR33317:SF4">
    <property type="entry name" value="POLYNUCLEOTIDYL TRANSFERASE, RIBONUCLEASE H-LIKE SUPERFAMILY PROTEIN"/>
    <property type="match status" value="1"/>
</dbReference>
<keyword evidence="1 5" id="KW-0963">Cytoplasm</keyword>
<keyword evidence="2 5" id="KW-0690">Ribosome biogenesis</keyword>
<dbReference type="EMBL" id="CP098251">
    <property type="protein sequence ID" value="WAV91904.1"/>
    <property type="molecule type" value="Genomic_DNA"/>
</dbReference>
<dbReference type="EC" id="3.1.-.-" evidence="5"/>
<dbReference type="Pfam" id="PF03652">
    <property type="entry name" value="RuvX"/>
    <property type="match status" value="1"/>
</dbReference>
<keyword evidence="4 5" id="KW-0378">Hydrolase</keyword>
<dbReference type="GO" id="GO:0005829">
    <property type="term" value="C:cytosol"/>
    <property type="evidence" value="ECO:0007669"/>
    <property type="project" value="TreeGrafter"/>
</dbReference>
<dbReference type="Proteomes" id="UP001164819">
    <property type="component" value="Chromosome"/>
</dbReference>
<dbReference type="GO" id="GO:0000967">
    <property type="term" value="P:rRNA 5'-end processing"/>
    <property type="evidence" value="ECO:0007669"/>
    <property type="project" value="UniProtKB-UniRule"/>
</dbReference>
<name>A0A9E9NU43_9BURK</name>
<dbReference type="Gene3D" id="3.30.420.140">
    <property type="entry name" value="YqgF/RNase H-like domain"/>
    <property type="match status" value="1"/>
</dbReference>
<dbReference type="AlphaFoldDB" id="A0A9E9NU43"/>
<evidence type="ECO:0000313" key="7">
    <source>
        <dbReference type="EMBL" id="WAV91904.1"/>
    </source>
</evidence>
<evidence type="ECO:0000256" key="3">
    <source>
        <dbReference type="ARBA" id="ARBA00022722"/>
    </source>
</evidence>
<comment type="function">
    <text evidence="5">Could be a nuclease involved in processing of the 5'-end of pre-16S rRNA.</text>
</comment>
<keyword evidence="3 5" id="KW-0540">Nuclease</keyword>
<accession>A0A9E9NU43</accession>
<evidence type="ECO:0000256" key="2">
    <source>
        <dbReference type="ARBA" id="ARBA00022517"/>
    </source>
</evidence>
<gene>
    <name evidence="7" type="primary">ruvX</name>
    <name evidence="7" type="ORF">NB646_04015</name>
</gene>
<sequence length="133" mass="14919">MNVTPSVILGFDFGLKRIGCAIGNDLSKSARPLTIIRAEANAARFAEIGELIRKWQPAKLVVGLPTHPDGTEHEMTKRCRRFANQLHGRFSRETILVDERYTSSVLNFKRGEADDAHAAALILQQYFDESIHN</sequence>
<dbReference type="GO" id="GO:0004518">
    <property type="term" value="F:nuclease activity"/>
    <property type="evidence" value="ECO:0007669"/>
    <property type="project" value="UniProtKB-KW"/>
</dbReference>
<evidence type="ECO:0000256" key="5">
    <source>
        <dbReference type="HAMAP-Rule" id="MF_00651"/>
    </source>
</evidence>
<dbReference type="SMART" id="SM00732">
    <property type="entry name" value="YqgFc"/>
    <property type="match status" value="1"/>
</dbReference>
<evidence type="ECO:0000259" key="6">
    <source>
        <dbReference type="SMART" id="SM00732"/>
    </source>
</evidence>
<dbReference type="PANTHER" id="PTHR33317">
    <property type="entry name" value="POLYNUCLEOTIDYL TRANSFERASE, RIBONUCLEASE H-LIKE SUPERFAMILY PROTEIN"/>
    <property type="match status" value="1"/>
</dbReference>
<protein>
    <recommendedName>
        <fullName evidence="5">Putative pre-16S rRNA nuclease</fullName>
        <ecNumber evidence="5">3.1.-.-</ecNumber>
    </recommendedName>
</protein>
<comment type="similarity">
    <text evidence="5">Belongs to the YqgF HJR family.</text>
</comment>